<feature type="transmembrane region" description="Helical" evidence="7">
    <location>
        <begin position="158"/>
        <end position="179"/>
    </location>
</feature>
<evidence type="ECO:0000256" key="5">
    <source>
        <dbReference type="ARBA" id="ARBA00022777"/>
    </source>
</evidence>
<accession>A0A0M7AQK8</accession>
<keyword evidence="10" id="KW-1185">Reference proteome</keyword>
<dbReference type="PRINTS" id="PR00344">
    <property type="entry name" value="BCTRLSENSOR"/>
</dbReference>
<evidence type="ECO:0000256" key="6">
    <source>
        <dbReference type="ARBA" id="ARBA00022840"/>
    </source>
</evidence>
<dbReference type="AlphaFoldDB" id="A0A0M7AQK8"/>
<dbReference type="RefSeq" id="WP_055673814.1">
    <property type="nucleotide sequence ID" value="NZ_CXWD01000027.1"/>
</dbReference>
<comment type="catalytic activity">
    <reaction evidence="1">
        <text>ATP + protein L-histidine = ADP + protein N-phospho-L-histidine.</text>
        <dbReference type="EC" id="2.7.13.3"/>
    </reaction>
</comment>
<evidence type="ECO:0000259" key="8">
    <source>
        <dbReference type="PROSITE" id="PS50109"/>
    </source>
</evidence>
<gene>
    <name evidence="9" type="primary">envZ_3</name>
    <name evidence="9" type="ORF">LAX5112_04627</name>
</gene>
<evidence type="ECO:0000313" key="9">
    <source>
        <dbReference type="EMBL" id="CTQ76540.1"/>
    </source>
</evidence>
<dbReference type="Proteomes" id="UP000053235">
    <property type="component" value="Unassembled WGS sequence"/>
</dbReference>
<reference evidence="10" key="1">
    <citation type="submission" date="2015-07" db="EMBL/GenBank/DDBJ databases">
        <authorList>
            <person name="Rodrigo-Torres Lidia"/>
            <person name="Arahal R.David."/>
        </authorList>
    </citation>
    <scope>NUCLEOTIDE SEQUENCE [LARGE SCALE GENOMIC DNA]</scope>
    <source>
        <strain evidence="10">CECT 5112</strain>
    </source>
</reference>
<dbReference type="Pfam" id="PF02518">
    <property type="entry name" value="HATPase_c"/>
    <property type="match status" value="1"/>
</dbReference>
<dbReference type="CDD" id="cd00075">
    <property type="entry name" value="HATPase"/>
    <property type="match status" value="1"/>
</dbReference>
<dbReference type="InterPro" id="IPR004358">
    <property type="entry name" value="Sig_transdc_His_kin-like_C"/>
</dbReference>
<dbReference type="Gene3D" id="1.10.287.130">
    <property type="match status" value="1"/>
</dbReference>
<evidence type="ECO:0000256" key="4">
    <source>
        <dbReference type="ARBA" id="ARBA00022741"/>
    </source>
</evidence>
<dbReference type="PANTHER" id="PTHR44936:SF10">
    <property type="entry name" value="SENSOR PROTEIN RSTB"/>
    <property type="match status" value="1"/>
</dbReference>
<keyword evidence="5" id="KW-0418">Kinase</keyword>
<organism evidence="9 10">
    <name type="scientific">Roseibium alexandrii</name>
    <dbReference type="NCBI Taxonomy" id="388408"/>
    <lineage>
        <taxon>Bacteria</taxon>
        <taxon>Pseudomonadati</taxon>
        <taxon>Pseudomonadota</taxon>
        <taxon>Alphaproteobacteria</taxon>
        <taxon>Hyphomicrobiales</taxon>
        <taxon>Stappiaceae</taxon>
        <taxon>Roseibium</taxon>
    </lineage>
</organism>
<evidence type="ECO:0000256" key="1">
    <source>
        <dbReference type="ARBA" id="ARBA00000085"/>
    </source>
</evidence>
<keyword evidence="3 9" id="KW-0808">Transferase</keyword>
<dbReference type="STRING" id="388408.LAX5112_04627"/>
<dbReference type="SMART" id="SM00387">
    <property type="entry name" value="HATPase_c"/>
    <property type="match status" value="1"/>
</dbReference>
<sequence>MKAVSGFRISLALILIFLVLMLTFSVFMARVYQLPAASPLPAPQRLAAIVRLFESLPDADRPTALTSFSSRLLSVSFKDQNTSIRTMTEGRTADTTARLEGYERALAGRLVSISFDRGDANTTVMPALLDTVTLQVDLKTGGALVFAAFLPVRTVWRIPFVLLAGLLGAVIALAMFIFLQNQIRPLRDLSRALENHDYGRNADEIPERLATAPEIRALIRTFNQQQVRLARAEQARSSLITGLQHDIRTFATKLRLRLERSSDTSLRDRATADLEDIVRLLDDALLATQGEVLADKCPDEMVELIDLVASEIAARPTDPVTLKQGNKSDLKELHILGDRLSLRRIVSNLIENALVYGGCAAIEILGTETEVIIHIDDDGPGIPEDKRDLVLEPFVRLEKSRSRATGGFGLGLAIVAKLVAQQGGQLLIADAPTPLKGARVSVTLPRFDPRK</sequence>
<dbReference type="GO" id="GO:0005886">
    <property type="term" value="C:plasma membrane"/>
    <property type="evidence" value="ECO:0007669"/>
    <property type="project" value="TreeGrafter"/>
</dbReference>
<dbReference type="Gene3D" id="3.30.565.10">
    <property type="entry name" value="Histidine kinase-like ATPase, C-terminal domain"/>
    <property type="match status" value="1"/>
</dbReference>
<dbReference type="PANTHER" id="PTHR44936">
    <property type="entry name" value="SENSOR PROTEIN CREC"/>
    <property type="match status" value="1"/>
</dbReference>
<dbReference type="OrthoDB" id="9804645at2"/>
<dbReference type="InterPro" id="IPR003594">
    <property type="entry name" value="HATPase_dom"/>
</dbReference>
<dbReference type="SUPFAM" id="SSF55874">
    <property type="entry name" value="ATPase domain of HSP90 chaperone/DNA topoisomerase II/histidine kinase"/>
    <property type="match status" value="1"/>
</dbReference>
<dbReference type="PROSITE" id="PS50109">
    <property type="entry name" value="HIS_KIN"/>
    <property type="match status" value="1"/>
</dbReference>
<dbReference type="InterPro" id="IPR005467">
    <property type="entry name" value="His_kinase_dom"/>
</dbReference>
<evidence type="ECO:0000256" key="7">
    <source>
        <dbReference type="SAM" id="Phobius"/>
    </source>
</evidence>
<keyword evidence="7" id="KW-0812">Transmembrane</keyword>
<feature type="transmembrane region" description="Helical" evidence="7">
    <location>
        <begin position="12"/>
        <end position="32"/>
    </location>
</feature>
<name>A0A0M7AQK8_9HYPH</name>
<evidence type="ECO:0000256" key="3">
    <source>
        <dbReference type="ARBA" id="ARBA00022679"/>
    </source>
</evidence>
<evidence type="ECO:0000313" key="10">
    <source>
        <dbReference type="Proteomes" id="UP000053235"/>
    </source>
</evidence>
<keyword evidence="7" id="KW-1133">Transmembrane helix</keyword>
<keyword evidence="6" id="KW-0067">ATP-binding</keyword>
<protein>
    <recommendedName>
        <fullName evidence="2">histidine kinase</fullName>
        <ecNumber evidence="2">2.7.13.3</ecNumber>
    </recommendedName>
</protein>
<feature type="domain" description="Histidine kinase" evidence="8">
    <location>
        <begin position="242"/>
        <end position="448"/>
    </location>
</feature>
<dbReference type="InterPro" id="IPR050980">
    <property type="entry name" value="2C_sensor_his_kinase"/>
</dbReference>
<dbReference type="GO" id="GO:0005524">
    <property type="term" value="F:ATP binding"/>
    <property type="evidence" value="ECO:0007669"/>
    <property type="project" value="UniProtKB-KW"/>
</dbReference>
<dbReference type="EMBL" id="CXWD01000027">
    <property type="protein sequence ID" value="CTQ76540.1"/>
    <property type="molecule type" value="Genomic_DNA"/>
</dbReference>
<keyword evidence="7" id="KW-0472">Membrane</keyword>
<evidence type="ECO:0000256" key="2">
    <source>
        <dbReference type="ARBA" id="ARBA00012438"/>
    </source>
</evidence>
<keyword evidence="4" id="KW-0547">Nucleotide-binding</keyword>
<dbReference type="GO" id="GO:0000155">
    <property type="term" value="F:phosphorelay sensor kinase activity"/>
    <property type="evidence" value="ECO:0007669"/>
    <property type="project" value="TreeGrafter"/>
</dbReference>
<dbReference type="InterPro" id="IPR036890">
    <property type="entry name" value="HATPase_C_sf"/>
</dbReference>
<proteinExistence type="predicted"/>
<dbReference type="EC" id="2.7.13.3" evidence="2"/>